<dbReference type="PROSITE" id="PS51257">
    <property type="entry name" value="PROKAR_LIPOPROTEIN"/>
    <property type="match status" value="1"/>
</dbReference>
<evidence type="ECO:0008006" key="4">
    <source>
        <dbReference type="Google" id="ProtNLM"/>
    </source>
</evidence>
<protein>
    <recommendedName>
        <fullName evidence="4">Bacterial spore germination immunoglobulin-like domain-containing protein</fullName>
    </recommendedName>
</protein>
<evidence type="ECO:0000313" key="2">
    <source>
        <dbReference type="EMBL" id="MFC7270263.1"/>
    </source>
</evidence>
<feature type="signal peptide" evidence="1">
    <location>
        <begin position="1"/>
        <end position="23"/>
    </location>
</feature>
<evidence type="ECO:0000256" key="1">
    <source>
        <dbReference type="SAM" id="SignalP"/>
    </source>
</evidence>
<keyword evidence="1" id="KW-0732">Signal</keyword>
<reference evidence="3" key="1">
    <citation type="journal article" date="2019" name="Int. J. Syst. Evol. Microbiol.">
        <title>The Global Catalogue of Microorganisms (GCM) 10K type strain sequencing project: providing services to taxonomists for standard genome sequencing and annotation.</title>
        <authorList>
            <consortium name="The Broad Institute Genomics Platform"/>
            <consortium name="The Broad Institute Genome Sequencing Center for Infectious Disease"/>
            <person name="Wu L."/>
            <person name="Ma J."/>
        </authorList>
    </citation>
    <scope>NUCLEOTIDE SEQUENCE [LARGE SCALE GENOMIC DNA]</scope>
    <source>
        <strain evidence="3">CGMCC 1.15772</strain>
    </source>
</reference>
<sequence length="302" mass="31079">MRRPAAIAIAIAMIGMLCACASARPLVDPPGAAPTPTETIVGGERYEDAPPGPGAFVVRYGQTELHLDPVTYCAAGGCVDGVDPDPPSVGSPDELLVFVPVASFDTLSVSQFSGGGDYCSGRWVQAVTTELGDGWWQVTPRGPAGDYRIELFAGGSGTGDMAATLRWTTPIDEPLPSVEASLALIADHDGAPDSYGLELAVSNLAETPTDAAATITVTAANGASMTFEAQRSSNECEAEGAVFFDGPDGPAKDAAALGGFPFAYDVELVLDGGRHTAHAVFPDDLIEEHGVAVALEFEPALP</sequence>
<proteinExistence type="predicted"/>
<gene>
    <name evidence="2" type="ORF">ACFQRL_14965</name>
</gene>
<keyword evidence="3" id="KW-1185">Reference proteome</keyword>
<dbReference type="EMBL" id="JBHTBE010000004">
    <property type="protein sequence ID" value="MFC7270263.1"/>
    <property type="molecule type" value="Genomic_DNA"/>
</dbReference>
<dbReference type="RefSeq" id="WP_262875193.1">
    <property type="nucleotide sequence ID" value="NZ_BAABKW010000007.1"/>
</dbReference>
<feature type="chain" id="PRO_5047461874" description="Bacterial spore germination immunoglobulin-like domain-containing protein" evidence="1">
    <location>
        <begin position="24"/>
        <end position="302"/>
    </location>
</feature>
<organism evidence="2 3">
    <name type="scientific">Microbacterium fluvii</name>
    <dbReference type="NCBI Taxonomy" id="415215"/>
    <lineage>
        <taxon>Bacteria</taxon>
        <taxon>Bacillati</taxon>
        <taxon>Actinomycetota</taxon>
        <taxon>Actinomycetes</taxon>
        <taxon>Micrococcales</taxon>
        <taxon>Microbacteriaceae</taxon>
        <taxon>Microbacterium</taxon>
    </lineage>
</organism>
<evidence type="ECO:0000313" key="3">
    <source>
        <dbReference type="Proteomes" id="UP001596507"/>
    </source>
</evidence>
<name>A0ABW2HGI6_9MICO</name>
<dbReference type="Proteomes" id="UP001596507">
    <property type="component" value="Unassembled WGS sequence"/>
</dbReference>
<accession>A0ABW2HGI6</accession>
<comment type="caution">
    <text evidence="2">The sequence shown here is derived from an EMBL/GenBank/DDBJ whole genome shotgun (WGS) entry which is preliminary data.</text>
</comment>